<keyword evidence="2" id="KW-1133">Transmembrane helix</keyword>
<organism evidence="3 4">
    <name type="scientific">Streptomyces griseus subsp. griseus (strain JCM 4626 / CBS 651.72 / NBRC 13350 / KCC S-0626 / ISP 5235)</name>
    <dbReference type="NCBI Taxonomy" id="455632"/>
    <lineage>
        <taxon>Bacteria</taxon>
        <taxon>Bacillati</taxon>
        <taxon>Actinomycetota</taxon>
        <taxon>Actinomycetes</taxon>
        <taxon>Kitasatosporales</taxon>
        <taxon>Streptomycetaceae</taxon>
        <taxon>Streptomyces</taxon>
    </lineage>
</organism>
<keyword evidence="2" id="KW-0812">Transmembrane</keyword>
<dbReference type="AlphaFoldDB" id="B1VZD5"/>
<feature type="transmembrane region" description="Helical" evidence="2">
    <location>
        <begin position="21"/>
        <end position="40"/>
    </location>
</feature>
<dbReference type="HOGENOM" id="CLU_622428_0_0_11"/>
<sequence length="453" mass="48452">MDGTRSRWSSRGAMRQKIVRLTLVGGVVFLALLLLLATWGGSPDEDDRKNGAATGTAKPVLPSAGPVTRLTVPPQYATDRGWEIIGSSPDVAVSHATGLLAYLERSKDNRYRLRTVDTATGELGWRGKAWRQPDPLHYPRLATVAKGDRQFFVTWSYGKVGDGLSPSSTFLALDLYDVTNGNRQRVEVPWSGAPDVDTTGPSIVISDAKANSTLVDPVTGEVSELSADKLKYPKGCSACKQLTEVHGQTPGGLLLGGAREFWVRGGWFSRNVAPKGADKGSGVVTSTTADQVLAKWAPAKKTKRAATHELWAVHDAATGEVLTSVECHRPAIEPGRFPQAVLSPSGDYLIAGNLAFDLEAKQGRCFEDEGGAAHLTLATVTDDGIAYGAENARDASEALAGGGLPVAMDFATWSTERLSRNARLPGTETTGVGVFRWTDRQDRTHLIGYPRTG</sequence>
<feature type="region of interest" description="Disordered" evidence="1">
    <location>
        <begin position="44"/>
        <end position="66"/>
    </location>
</feature>
<evidence type="ECO:0000256" key="1">
    <source>
        <dbReference type="SAM" id="MobiDB-lite"/>
    </source>
</evidence>
<keyword evidence="2" id="KW-0472">Membrane</keyword>
<accession>B1VZD5</accession>
<proteinExistence type="predicted"/>
<dbReference type="eggNOG" id="ENOG50343T4">
    <property type="taxonomic scope" value="Bacteria"/>
</dbReference>
<evidence type="ECO:0000256" key="2">
    <source>
        <dbReference type="SAM" id="Phobius"/>
    </source>
</evidence>
<dbReference type="Proteomes" id="UP000001685">
    <property type="component" value="Chromosome"/>
</dbReference>
<dbReference type="KEGG" id="sgr:SGR_5231"/>
<evidence type="ECO:0000313" key="3">
    <source>
        <dbReference type="EMBL" id="BAG22060.1"/>
    </source>
</evidence>
<dbReference type="EMBL" id="AP009493">
    <property type="protein sequence ID" value="BAG22060.1"/>
    <property type="molecule type" value="Genomic_DNA"/>
</dbReference>
<gene>
    <name evidence="3" type="ordered locus">SGR_5231</name>
</gene>
<protein>
    <submittedName>
        <fullName evidence="3">Uncharacterized protein</fullName>
    </submittedName>
</protein>
<evidence type="ECO:0000313" key="4">
    <source>
        <dbReference type="Proteomes" id="UP000001685"/>
    </source>
</evidence>
<name>B1VZD5_STRGG</name>
<reference evidence="4" key="1">
    <citation type="journal article" date="2008" name="J. Bacteriol.">
        <title>Genome sequence of the streptomycin-producing microorganism Streptomyces griseus IFO 13350.</title>
        <authorList>
            <person name="Ohnishi Y."/>
            <person name="Ishikawa J."/>
            <person name="Hara H."/>
            <person name="Suzuki H."/>
            <person name="Ikenoya M."/>
            <person name="Ikeda H."/>
            <person name="Yamashita A."/>
            <person name="Hattori M."/>
            <person name="Horinouchi S."/>
        </authorList>
    </citation>
    <scope>NUCLEOTIDE SEQUENCE [LARGE SCALE GENOMIC DNA]</scope>
    <source>
        <strain evidence="4">JCM 4626 / NBRC 13350</strain>
    </source>
</reference>